<name>W7YY13_9BACL</name>
<dbReference type="AlphaFoldDB" id="W7YY13"/>
<gene>
    <name evidence="1" type="ORF">JCM16418_3695</name>
</gene>
<protein>
    <submittedName>
        <fullName evidence="1">Uncharacterized protein</fullName>
    </submittedName>
</protein>
<organism evidence="1 2">
    <name type="scientific">Paenibacillus pini JCM 16418</name>
    <dbReference type="NCBI Taxonomy" id="1236976"/>
    <lineage>
        <taxon>Bacteria</taxon>
        <taxon>Bacillati</taxon>
        <taxon>Bacillota</taxon>
        <taxon>Bacilli</taxon>
        <taxon>Bacillales</taxon>
        <taxon>Paenibacillaceae</taxon>
        <taxon>Paenibacillus</taxon>
    </lineage>
</organism>
<dbReference type="Proteomes" id="UP000019364">
    <property type="component" value="Unassembled WGS sequence"/>
</dbReference>
<evidence type="ECO:0000313" key="1">
    <source>
        <dbReference type="EMBL" id="GAF09551.1"/>
    </source>
</evidence>
<comment type="caution">
    <text evidence="1">The sequence shown here is derived from an EMBL/GenBank/DDBJ whole genome shotgun (WGS) entry which is preliminary data.</text>
</comment>
<reference evidence="1 2" key="1">
    <citation type="journal article" date="2014" name="Genome Announc.">
        <title>Draft Genome Sequence of Paenibacillus pini JCM 16418T, Isolated from the Rhizosphere of Pine Tree.</title>
        <authorList>
            <person name="Yuki M."/>
            <person name="Oshima K."/>
            <person name="Suda W."/>
            <person name="Oshida Y."/>
            <person name="Kitamura K."/>
            <person name="Iida Y."/>
            <person name="Hattori M."/>
            <person name="Ohkuma M."/>
        </authorList>
    </citation>
    <scope>NUCLEOTIDE SEQUENCE [LARGE SCALE GENOMIC DNA]</scope>
    <source>
        <strain evidence="1 2">JCM 16418</strain>
    </source>
</reference>
<evidence type="ECO:0000313" key="2">
    <source>
        <dbReference type="Proteomes" id="UP000019364"/>
    </source>
</evidence>
<dbReference type="EMBL" id="BAVZ01000012">
    <property type="protein sequence ID" value="GAF09551.1"/>
    <property type="molecule type" value="Genomic_DNA"/>
</dbReference>
<dbReference type="RefSeq" id="WP_036651140.1">
    <property type="nucleotide sequence ID" value="NZ_BAVZ01000012.1"/>
</dbReference>
<dbReference type="STRING" id="1236976.JCM16418_3695"/>
<proteinExistence type="predicted"/>
<keyword evidence="2" id="KW-1185">Reference proteome</keyword>
<sequence length="293" mass="34786">MTRTEISRELKINYFRISEIFGYLAYHRLMPDSIGSQYTFSNVPENLVSLFEELQYELHTYPETKYKKTRERYGWNLKMFSYYYAHSEVQLYFIHKSSDLKKPLKRHRDLSIRAERIINDLTLAEMPVSLSKVAVALDCSEKTIHSYDITTAIQKAKDKQLTRRRHNEEKELRKIFDNLITDHGDKNPILMRTVYDSLGRHRDYIVEKYPGLINYMTASVKEVNEKDKSYKLQLLINRIREAIQQLIKSQRNLSVAAVARYLGIQYIHAKGYKIVKEKIEQEIENYLFAHNNS</sequence>
<accession>W7YY13</accession>